<proteinExistence type="predicted"/>
<reference evidence="3" key="1">
    <citation type="submission" date="2017-09" db="EMBL/GenBank/DDBJ databases">
        <title>Depth-based differentiation of microbial function through sediment-hosted aquifers and enrichment of novel symbionts in the deep terrestrial subsurface.</title>
        <authorList>
            <person name="Probst A.J."/>
            <person name="Ladd B."/>
            <person name="Jarett J.K."/>
            <person name="Geller-Mcgrath D.E."/>
            <person name="Sieber C.M.K."/>
            <person name="Emerson J.B."/>
            <person name="Anantharaman K."/>
            <person name="Thomas B.C."/>
            <person name="Malmstrom R."/>
            <person name="Stieglmeier M."/>
            <person name="Klingl A."/>
            <person name="Woyke T."/>
            <person name="Ryan C.M."/>
            <person name="Banfield J.F."/>
        </authorList>
    </citation>
    <scope>NUCLEOTIDE SEQUENCE [LARGE SCALE GENOMIC DNA]</scope>
</reference>
<name>A0A2M8EMA4_UNCKA</name>
<gene>
    <name evidence="2" type="ORF">CO058_01100</name>
</gene>
<evidence type="ECO:0000256" key="1">
    <source>
        <dbReference type="SAM" id="SignalP"/>
    </source>
</evidence>
<protein>
    <recommendedName>
        <fullName evidence="4">Dipeptidylpeptidase IV N-terminal domain-containing protein</fullName>
    </recommendedName>
</protein>
<dbReference type="EMBL" id="PFSJ01000008">
    <property type="protein sequence ID" value="PJC23876.1"/>
    <property type="molecule type" value="Genomic_DNA"/>
</dbReference>
<comment type="caution">
    <text evidence="2">The sequence shown here is derived from an EMBL/GenBank/DDBJ whole genome shotgun (WGS) entry which is preliminary data.</text>
</comment>
<feature type="chain" id="PRO_5014656873" description="Dipeptidylpeptidase IV N-terminal domain-containing protein" evidence="1">
    <location>
        <begin position="18"/>
        <end position="206"/>
    </location>
</feature>
<evidence type="ECO:0000313" key="3">
    <source>
        <dbReference type="Proteomes" id="UP000229756"/>
    </source>
</evidence>
<dbReference type="AlphaFoldDB" id="A0A2M8EMA4"/>
<evidence type="ECO:0008006" key="4">
    <source>
        <dbReference type="Google" id="ProtNLM"/>
    </source>
</evidence>
<evidence type="ECO:0000313" key="2">
    <source>
        <dbReference type="EMBL" id="PJC23876.1"/>
    </source>
</evidence>
<sequence>MALILVVGFCYFLPVSANTKNLINVSDLSKDDSQKQVYFDDKPLRSLELSPSGKQVAFFCVPNNQSSEELSLILLEKESNASQTIYHTQFASWDVTSNLHWLGERPHIFLRHCGTACHGITLLDIKTKERKIATLSYSSFPDQPAMTYFEDWFGKKHQLDGFVREVYSEMIDHRPYLIFDMMDGKGSEIGQRKFLFTETAILLEGH</sequence>
<organism evidence="2 3">
    <name type="scientific">candidate division WWE3 bacterium CG_4_9_14_0_2_um_filter_35_11</name>
    <dbReference type="NCBI Taxonomy" id="1975077"/>
    <lineage>
        <taxon>Bacteria</taxon>
        <taxon>Katanobacteria</taxon>
    </lineage>
</organism>
<accession>A0A2M8EMA4</accession>
<keyword evidence="1" id="KW-0732">Signal</keyword>
<dbReference type="Proteomes" id="UP000229756">
    <property type="component" value="Unassembled WGS sequence"/>
</dbReference>
<feature type="signal peptide" evidence="1">
    <location>
        <begin position="1"/>
        <end position="17"/>
    </location>
</feature>